<gene>
    <name evidence="14" type="ORF">BRENAR_LOCUS516</name>
</gene>
<keyword evidence="6" id="KW-0812">Transmembrane</keyword>
<evidence type="ECO:0000256" key="13">
    <source>
        <dbReference type="SAM" id="MobiDB-lite"/>
    </source>
</evidence>
<dbReference type="EC" id="3.6.1.10" evidence="3 12"/>
<comment type="function">
    <text evidence="12">Catalyzes the hydrolysis of inorganic polyphosphate (polyP) chains of many hundreds of phosphate residues into shorter lengths.</text>
</comment>
<accession>A0A448YFT0</accession>
<evidence type="ECO:0000256" key="3">
    <source>
        <dbReference type="ARBA" id="ARBA00012459"/>
    </source>
</evidence>
<evidence type="ECO:0000256" key="12">
    <source>
        <dbReference type="PIRNR" id="PIRNR027093"/>
    </source>
</evidence>
<comment type="subcellular location">
    <subcellularLocation>
        <location evidence="1">Vacuole membrane</location>
        <topology evidence="1">Single-pass type II membrane protein</topology>
    </subcellularLocation>
</comment>
<dbReference type="OrthoDB" id="348678at2759"/>
<keyword evidence="9" id="KW-1133">Transmembrane helix</keyword>
<proteinExistence type="inferred from homology"/>
<dbReference type="InterPro" id="IPR029052">
    <property type="entry name" value="Metallo-depent_PP-like"/>
</dbReference>
<dbReference type="AlphaFoldDB" id="A0A448YFT0"/>
<dbReference type="PANTHER" id="PTHR10340:SF55">
    <property type="entry name" value="ENDOPOLYPHOSPHATASE"/>
    <property type="match status" value="1"/>
</dbReference>
<dbReference type="GO" id="GO:0006798">
    <property type="term" value="P:polyphosphate catabolic process"/>
    <property type="evidence" value="ECO:0007669"/>
    <property type="project" value="TreeGrafter"/>
</dbReference>
<dbReference type="Gene3D" id="3.60.21.10">
    <property type="match status" value="1"/>
</dbReference>
<evidence type="ECO:0000256" key="4">
    <source>
        <dbReference type="ARBA" id="ARBA00014458"/>
    </source>
</evidence>
<dbReference type="GO" id="GO:0004309">
    <property type="term" value="F:exopolyphosphatase activity"/>
    <property type="evidence" value="ECO:0007669"/>
    <property type="project" value="TreeGrafter"/>
</dbReference>
<evidence type="ECO:0000256" key="5">
    <source>
        <dbReference type="ARBA" id="ARBA00022554"/>
    </source>
</evidence>
<evidence type="ECO:0000313" key="14">
    <source>
        <dbReference type="EMBL" id="VEU19780.1"/>
    </source>
</evidence>
<comment type="similarity">
    <text evidence="2">Belongs to the endopolyphosphatase PPN1 family.</text>
</comment>
<dbReference type="GO" id="GO:0005774">
    <property type="term" value="C:vacuolar membrane"/>
    <property type="evidence" value="ECO:0007669"/>
    <property type="project" value="UniProtKB-SubCell"/>
</dbReference>
<evidence type="ECO:0000256" key="7">
    <source>
        <dbReference type="ARBA" id="ARBA00022801"/>
    </source>
</evidence>
<keyword evidence="11" id="KW-0325">Glycoprotein</keyword>
<evidence type="ECO:0000256" key="2">
    <source>
        <dbReference type="ARBA" id="ARBA00010399"/>
    </source>
</evidence>
<sequence length="592" mass="68555">MHPDELNKVGSSIPRRCHKMGKNVLGSERSHTYGDAMSGCDSPMGLYEETLAWIRENLKDKIDFVIWTGDNARHDNDRNYPRLETEIFKMNQRVADKMGSVFMDDGEQDMMPQDRRVKIVPSLGNNDVYPHNLVAPGPTLQTREMYRIWRDFVPAEQMHTFDRGIYFFREVIPGRLAVLSINTLYVFKSNPLNDNCDGRKQPGYKLFEWLSVTLKELRRRHMKVWLSGHVPPIPKNLHYSCYSKMTVWMHEYRDIIIGGLWGHMNTDHFVPLDSVKAWRSIKGRLKLLGFEDDANSLNYSTYGEDENETEDEEDDEIDDYKDVMDMYSAMGLLDEDFGVTRKSKRYDGAPVGKVTYLEGIRDTMLAKIKGKKKSGEHGDRYSFAHVTVSVIPTYNPGFRVWEYNVTELLGGKEEVTYEPWDEFFARTNRELDESDELAEMLEAYDDEDPRKKQYYSLRKDSTIPPIMPAGTPLGPGYVKQLFSPERYVQYYLDLDKAARDPDAAFNYGVHYATDDETYNMKSLLAEDWIRLARRLAKSSPVKNKPGKKKKDKKKKKPVEARDLGEMTAADLWSAYVDRAFISTGYEDHSFAN</sequence>
<protein>
    <recommendedName>
        <fullName evidence="4 12">Endopolyphosphatase</fullName>
        <ecNumber evidence="3 12">3.6.1.10</ecNumber>
    </recommendedName>
</protein>
<dbReference type="FunCoup" id="A0A448YFT0">
    <property type="interactions" value="231"/>
</dbReference>
<keyword evidence="10 12" id="KW-0472">Membrane</keyword>
<dbReference type="InParanoid" id="A0A448YFT0"/>
<evidence type="ECO:0000256" key="10">
    <source>
        <dbReference type="ARBA" id="ARBA00023136"/>
    </source>
</evidence>
<evidence type="ECO:0000256" key="8">
    <source>
        <dbReference type="ARBA" id="ARBA00022968"/>
    </source>
</evidence>
<comment type="catalytic activity">
    <reaction evidence="12">
        <text>[phosphate](n+1) + n H2O = (n+1) phosphate + n H(+)</text>
        <dbReference type="Rhea" id="RHEA:22452"/>
        <dbReference type="Rhea" id="RHEA-COMP:14280"/>
        <dbReference type="ChEBI" id="CHEBI:15377"/>
        <dbReference type="ChEBI" id="CHEBI:15378"/>
        <dbReference type="ChEBI" id="CHEBI:16838"/>
        <dbReference type="ChEBI" id="CHEBI:43474"/>
        <dbReference type="EC" id="3.6.1.10"/>
    </reaction>
</comment>
<evidence type="ECO:0000313" key="15">
    <source>
        <dbReference type="Proteomes" id="UP000290900"/>
    </source>
</evidence>
<reference evidence="14 15" key="1">
    <citation type="submission" date="2018-12" db="EMBL/GenBank/DDBJ databases">
        <authorList>
            <person name="Tiukova I."/>
            <person name="Dainat J."/>
        </authorList>
    </citation>
    <scope>NUCLEOTIDE SEQUENCE [LARGE SCALE GENOMIC DNA]</scope>
</reference>
<name>A0A448YFT0_BRENA</name>
<dbReference type="GO" id="GO:0000324">
    <property type="term" value="C:fungal-type vacuole"/>
    <property type="evidence" value="ECO:0007669"/>
    <property type="project" value="TreeGrafter"/>
</dbReference>
<dbReference type="SUPFAM" id="SSF56300">
    <property type="entry name" value="Metallo-dependent phosphatases"/>
    <property type="match status" value="1"/>
</dbReference>
<dbReference type="GO" id="GO:0000298">
    <property type="term" value="F:endopolyphosphatase activity"/>
    <property type="evidence" value="ECO:0007669"/>
    <property type="project" value="UniProtKB-EC"/>
</dbReference>
<evidence type="ECO:0000256" key="9">
    <source>
        <dbReference type="ARBA" id="ARBA00022989"/>
    </source>
</evidence>
<dbReference type="PIRSF" id="PIRSF027093">
    <property type="entry name" value="EndopolyPtase_N1"/>
    <property type="match status" value="1"/>
</dbReference>
<keyword evidence="15" id="KW-1185">Reference proteome</keyword>
<keyword evidence="5 12" id="KW-0926">Vacuole</keyword>
<dbReference type="Proteomes" id="UP000290900">
    <property type="component" value="Unassembled WGS sequence"/>
</dbReference>
<organism evidence="14 15">
    <name type="scientific">Brettanomyces naardenensis</name>
    <name type="common">Yeast</name>
    <dbReference type="NCBI Taxonomy" id="13370"/>
    <lineage>
        <taxon>Eukaryota</taxon>
        <taxon>Fungi</taxon>
        <taxon>Dikarya</taxon>
        <taxon>Ascomycota</taxon>
        <taxon>Saccharomycotina</taxon>
        <taxon>Pichiomycetes</taxon>
        <taxon>Pichiales</taxon>
        <taxon>Pichiaceae</taxon>
        <taxon>Brettanomyces</taxon>
    </lineage>
</organism>
<keyword evidence="8" id="KW-0735">Signal-anchor</keyword>
<evidence type="ECO:0000256" key="1">
    <source>
        <dbReference type="ARBA" id="ARBA00004576"/>
    </source>
</evidence>
<keyword evidence="7 12" id="KW-0378">Hydrolase</keyword>
<dbReference type="GO" id="GO:0008081">
    <property type="term" value="F:phosphoric diester hydrolase activity"/>
    <property type="evidence" value="ECO:0007669"/>
    <property type="project" value="TreeGrafter"/>
</dbReference>
<evidence type="ECO:0000256" key="6">
    <source>
        <dbReference type="ARBA" id="ARBA00022692"/>
    </source>
</evidence>
<dbReference type="PANTHER" id="PTHR10340">
    <property type="entry name" value="SPHINGOMYELIN PHOSPHODIESTERASE"/>
    <property type="match status" value="1"/>
</dbReference>
<evidence type="ECO:0000256" key="11">
    <source>
        <dbReference type="ARBA" id="ARBA00023180"/>
    </source>
</evidence>
<dbReference type="EMBL" id="CAACVR010000001">
    <property type="protein sequence ID" value="VEU19780.1"/>
    <property type="molecule type" value="Genomic_DNA"/>
</dbReference>
<feature type="compositionally biased region" description="Basic residues" evidence="13">
    <location>
        <begin position="544"/>
        <end position="556"/>
    </location>
</feature>
<feature type="region of interest" description="Disordered" evidence="13">
    <location>
        <begin position="538"/>
        <end position="562"/>
    </location>
</feature>
<dbReference type="InterPro" id="IPR012358">
    <property type="entry name" value="EndopolyPtase_N1"/>
</dbReference>
<dbReference type="STRING" id="13370.A0A448YFT0"/>